<comment type="similarity">
    <text evidence="2">Belongs to the hemerythrin family.</text>
</comment>
<dbReference type="InterPro" id="IPR012312">
    <property type="entry name" value="Hemerythrin-like"/>
</dbReference>
<dbReference type="PANTHER" id="PTHR32089:SF112">
    <property type="entry name" value="LYSOZYME-LIKE PROTEIN-RELATED"/>
    <property type="match status" value="1"/>
</dbReference>
<dbReference type="InterPro" id="IPR003660">
    <property type="entry name" value="HAMP_dom"/>
</dbReference>
<dbReference type="Pfam" id="PF12729">
    <property type="entry name" value="4HB_MCP_1"/>
    <property type="match status" value="1"/>
</dbReference>
<feature type="domain" description="HAMP" evidence="13">
    <location>
        <begin position="321"/>
        <end position="374"/>
    </location>
</feature>
<dbReference type="GO" id="GO:0006935">
    <property type="term" value="P:chemotaxis"/>
    <property type="evidence" value="ECO:0007669"/>
    <property type="project" value="InterPro"/>
</dbReference>
<evidence type="ECO:0000313" key="14">
    <source>
        <dbReference type="EMBL" id="BAE52597.1"/>
    </source>
</evidence>
<dbReference type="Pfam" id="PF00672">
    <property type="entry name" value="HAMP"/>
    <property type="match status" value="1"/>
</dbReference>
<dbReference type="SUPFAM" id="SSF58104">
    <property type="entry name" value="Methyl-accepting chemotaxis protein (MCP) signaling domain"/>
    <property type="match status" value="1"/>
</dbReference>
<keyword evidence="15" id="KW-1185">Reference proteome</keyword>
<dbReference type="STRING" id="342108.amb3793"/>
<dbReference type="KEGG" id="mag:amb3793"/>
<evidence type="ECO:0000256" key="9">
    <source>
        <dbReference type="SAM" id="Coils"/>
    </source>
</evidence>
<dbReference type="EMBL" id="AP007255">
    <property type="protein sequence ID" value="BAE52597.1"/>
    <property type="molecule type" value="Genomic_DNA"/>
</dbReference>
<dbReference type="Proteomes" id="UP000007058">
    <property type="component" value="Chromosome"/>
</dbReference>
<dbReference type="Gene3D" id="1.10.8.500">
    <property type="entry name" value="HAMP domain in histidine kinase"/>
    <property type="match status" value="1"/>
</dbReference>
<reference evidence="14 15" key="1">
    <citation type="journal article" date="2005" name="DNA Res.">
        <title>Complete genome sequence of the facultative anaerobic magnetotactic bacterium Magnetospirillum sp. strain AMB-1.</title>
        <authorList>
            <person name="Matsunaga T."/>
            <person name="Okamura Y."/>
            <person name="Fukuda Y."/>
            <person name="Wahyudi A.T."/>
            <person name="Murase Y."/>
            <person name="Takeyama H."/>
        </authorList>
    </citation>
    <scope>NUCLEOTIDE SEQUENCE [LARGE SCALE GENOMIC DNA]</scope>
    <source>
        <strain evidence="15">ATCC 700264 / AMB-1</strain>
    </source>
</reference>
<dbReference type="InterPro" id="IPR016131">
    <property type="entry name" value="Haemerythrin_Fe_BS"/>
</dbReference>
<dbReference type="SMART" id="SM00283">
    <property type="entry name" value="MA"/>
    <property type="match status" value="1"/>
</dbReference>
<name>Q2W0M8_PARM1</name>
<dbReference type="GO" id="GO:0046872">
    <property type="term" value="F:metal ion binding"/>
    <property type="evidence" value="ECO:0007669"/>
    <property type="project" value="UniProtKB-KW"/>
</dbReference>
<evidence type="ECO:0000259" key="12">
    <source>
        <dbReference type="PROSITE" id="PS50192"/>
    </source>
</evidence>
<evidence type="ECO:0000259" key="13">
    <source>
        <dbReference type="PROSITE" id="PS50885"/>
    </source>
</evidence>
<dbReference type="Pfam" id="PF01814">
    <property type="entry name" value="Hemerythrin"/>
    <property type="match status" value="1"/>
</dbReference>
<dbReference type="PROSITE" id="PS00550">
    <property type="entry name" value="HEMERYTHRINS"/>
    <property type="match status" value="1"/>
</dbReference>
<proteinExistence type="inferred from homology"/>
<keyword evidence="5" id="KW-0408">Iron</keyword>
<keyword evidence="3" id="KW-0997">Cell inner membrane</keyword>
<gene>
    <name evidence="14" type="ordered locus">amb3793</name>
</gene>
<dbReference type="NCBIfam" id="NF033749">
    <property type="entry name" value="bact_hemeryth"/>
    <property type="match status" value="1"/>
</dbReference>
<dbReference type="PANTHER" id="PTHR32089">
    <property type="entry name" value="METHYL-ACCEPTING CHEMOTAXIS PROTEIN MCPB"/>
    <property type="match status" value="1"/>
</dbReference>
<dbReference type="InterPro" id="IPR000727">
    <property type="entry name" value="T_SNARE_dom"/>
</dbReference>
<evidence type="ECO:0000256" key="5">
    <source>
        <dbReference type="ARBA" id="ARBA00023004"/>
    </source>
</evidence>
<protein>
    <submittedName>
        <fullName evidence="14">Methyl-accepting chemotaxis protein</fullName>
    </submittedName>
</protein>
<dbReference type="PROSITE" id="PS50192">
    <property type="entry name" value="T_SNARE"/>
    <property type="match status" value="1"/>
</dbReference>
<dbReference type="GO" id="GO:0007165">
    <property type="term" value="P:signal transduction"/>
    <property type="evidence" value="ECO:0007669"/>
    <property type="project" value="UniProtKB-KW"/>
</dbReference>
<evidence type="ECO:0000256" key="3">
    <source>
        <dbReference type="ARBA" id="ARBA00022519"/>
    </source>
</evidence>
<evidence type="ECO:0000256" key="10">
    <source>
        <dbReference type="SAM" id="MobiDB-lite"/>
    </source>
</evidence>
<keyword evidence="3" id="KW-1003">Cell membrane</keyword>
<dbReference type="CDD" id="cd06225">
    <property type="entry name" value="HAMP"/>
    <property type="match status" value="1"/>
</dbReference>
<feature type="region of interest" description="Disordered" evidence="10">
    <location>
        <begin position="1"/>
        <end position="27"/>
    </location>
</feature>
<evidence type="ECO:0000256" key="7">
    <source>
        <dbReference type="ARBA" id="ARBA00029447"/>
    </source>
</evidence>
<comment type="similarity">
    <text evidence="7">Belongs to the methyl-accepting chemotaxis (MCP) protein family.</text>
</comment>
<dbReference type="GO" id="GO:0005886">
    <property type="term" value="C:plasma membrane"/>
    <property type="evidence" value="ECO:0007669"/>
    <property type="project" value="UniProtKB-SubCell"/>
</dbReference>
<sequence>MAGRAGPAGASGKGSRPRQGESKKGKVDIQPDVEIPIRFLSGGDFAFSTDKWNTRNHIGTHWYVSWSANFRETPTLPSHKIIMTFALELTNNNRPVILPRIGDASPGPRRAAMFANLKIGTRLFAGFALVLSLTAFLGVNADIAGDALSEQTNKLYRHPFTVTNALQAANTHIVAMHRSMKDVALAKTPEELDRAVADVDAREKKVYEKFALARERFLGDKADMEAAAKAFADWKPIRDEVITAFREGRRDDAATITKTKGAAQVAKISETLEKVIAWAMDKAEAFMANAEQVNDRADLISRSGLAAALILGALVAWLITRSISRPINAMTGVMNELSGNNLSVDVPYADRGDEIGAMAKSVGHFKNQLMRVHQLEAEQEEQKKRAEADRMTAMRKMADTFEESVGKVIETVTSAATELQAASSQMSGTATETSAQATTVATSAHQASANVQTVASATEELAASIREIAHQVERSQAVSAHAGQEVNTTTSQVRALSESVSKIGEIVNLINDIAAQTNLLALNATIEAARAGDAGKGFAVVANEVKHLANQTARATSEIAGQIQAVQDGTNAAVHAIDAISSVIGEMGEISSAVAAAVEQQSGATTEIARNVEQAATGTEEVSSNITSVEQAARETGAAAEQIKDSSADLSRQAEFLRHEVGQFLAQVRADKKDMKLLVWDGALNTGVASVDRHHQAMYDQVNEFYRQMMSGDGSRAAAAMLAELNRSIQDHFTEEEALMDKTRYPAAEDHRRNHQAFLDRLAGMKTGLETNRAEAPAEMFEYVSTWLRGHIGNDDRALGLHLRETRAVA</sequence>
<dbReference type="PROSITE" id="PS50885">
    <property type="entry name" value="HAMP"/>
    <property type="match status" value="1"/>
</dbReference>
<dbReference type="InterPro" id="IPR004090">
    <property type="entry name" value="Chemotax_Me-accpt_rcpt"/>
</dbReference>
<dbReference type="PROSITE" id="PS50111">
    <property type="entry name" value="CHEMOTAXIS_TRANSDUC_2"/>
    <property type="match status" value="1"/>
</dbReference>
<comment type="subcellular location">
    <subcellularLocation>
        <location evidence="1">Cell inner membrane</location>
        <topology evidence="1">Multi-pass membrane protein</topology>
    </subcellularLocation>
</comment>
<dbReference type="SUPFAM" id="SSF47188">
    <property type="entry name" value="Hemerythrin-like"/>
    <property type="match status" value="1"/>
</dbReference>
<organism evidence="14 15">
    <name type="scientific">Paramagnetospirillum magneticum (strain ATCC 700264 / AMB-1)</name>
    <name type="common">Magnetospirillum magneticum</name>
    <dbReference type="NCBI Taxonomy" id="342108"/>
    <lineage>
        <taxon>Bacteria</taxon>
        <taxon>Pseudomonadati</taxon>
        <taxon>Pseudomonadota</taxon>
        <taxon>Alphaproteobacteria</taxon>
        <taxon>Rhodospirillales</taxon>
        <taxon>Magnetospirillaceae</taxon>
        <taxon>Paramagnetospirillum</taxon>
    </lineage>
</organism>
<keyword evidence="4" id="KW-0479">Metal-binding</keyword>
<accession>Q2W0M8</accession>
<dbReference type="InterPro" id="IPR004089">
    <property type="entry name" value="MCPsignal_dom"/>
</dbReference>
<dbReference type="InterPro" id="IPR035938">
    <property type="entry name" value="Hemerythrin-like_sf"/>
</dbReference>
<dbReference type="AlphaFoldDB" id="Q2W0M8"/>
<keyword evidence="9" id="KW-0175">Coiled coil</keyword>
<dbReference type="InterPro" id="IPR012827">
    <property type="entry name" value="Hemerythrin_metal-bd"/>
</dbReference>
<evidence type="ECO:0000256" key="2">
    <source>
        <dbReference type="ARBA" id="ARBA00010587"/>
    </source>
</evidence>
<evidence type="ECO:0000256" key="8">
    <source>
        <dbReference type="PROSITE-ProRule" id="PRU00284"/>
    </source>
</evidence>
<dbReference type="Gene3D" id="1.20.120.50">
    <property type="entry name" value="Hemerythrin-like"/>
    <property type="match status" value="1"/>
</dbReference>
<evidence type="ECO:0000256" key="6">
    <source>
        <dbReference type="ARBA" id="ARBA00023224"/>
    </source>
</evidence>
<dbReference type="NCBIfam" id="TIGR02481">
    <property type="entry name" value="hemeryth_dom"/>
    <property type="match status" value="1"/>
</dbReference>
<evidence type="ECO:0000259" key="11">
    <source>
        <dbReference type="PROSITE" id="PS50111"/>
    </source>
</evidence>
<feature type="coiled-coil region" evidence="9">
    <location>
        <begin position="365"/>
        <end position="396"/>
    </location>
</feature>
<dbReference type="InterPro" id="IPR024478">
    <property type="entry name" value="HlyB_4HB_MCP"/>
</dbReference>
<dbReference type="GO" id="GO:0004888">
    <property type="term" value="F:transmembrane signaling receptor activity"/>
    <property type="evidence" value="ECO:0007669"/>
    <property type="project" value="InterPro"/>
</dbReference>
<feature type="compositionally biased region" description="Basic and acidic residues" evidence="10">
    <location>
        <begin position="18"/>
        <end position="27"/>
    </location>
</feature>
<dbReference type="PRINTS" id="PR00260">
    <property type="entry name" value="CHEMTRNSDUCR"/>
</dbReference>
<dbReference type="Pfam" id="PF00015">
    <property type="entry name" value="MCPsignal"/>
    <property type="match status" value="1"/>
</dbReference>
<keyword evidence="6 8" id="KW-0807">Transducer</keyword>
<dbReference type="HOGENOM" id="CLU_000445_107_27_5"/>
<feature type="domain" description="Methyl-accepting transducer" evidence="11">
    <location>
        <begin position="415"/>
        <end position="651"/>
    </location>
</feature>
<dbReference type="Gene3D" id="1.10.287.950">
    <property type="entry name" value="Methyl-accepting chemotaxis protein"/>
    <property type="match status" value="1"/>
</dbReference>
<dbReference type="CDD" id="cd12107">
    <property type="entry name" value="Hemerythrin"/>
    <property type="match status" value="1"/>
</dbReference>
<evidence type="ECO:0000313" key="15">
    <source>
        <dbReference type="Proteomes" id="UP000007058"/>
    </source>
</evidence>
<feature type="domain" description="T-SNARE coiled-coil homology" evidence="12">
    <location>
        <begin position="577"/>
        <end position="629"/>
    </location>
</feature>
<evidence type="ECO:0000256" key="4">
    <source>
        <dbReference type="ARBA" id="ARBA00022723"/>
    </source>
</evidence>
<evidence type="ECO:0000256" key="1">
    <source>
        <dbReference type="ARBA" id="ARBA00004429"/>
    </source>
</evidence>
<dbReference type="SMART" id="SM00304">
    <property type="entry name" value="HAMP"/>
    <property type="match status" value="1"/>
</dbReference>
<keyword evidence="3" id="KW-0472">Membrane</keyword>